<dbReference type="EMBL" id="NEDP02005494">
    <property type="protein sequence ID" value="OWF39919.1"/>
    <property type="molecule type" value="Genomic_DNA"/>
</dbReference>
<keyword evidence="1" id="KW-0175">Coiled coil</keyword>
<evidence type="ECO:0000256" key="2">
    <source>
        <dbReference type="SAM" id="MobiDB-lite"/>
    </source>
</evidence>
<dbReference type="STRING" id="6573.A0A210PTU3"/>
<keyword evidence="4" id="KW-1185">Reference proteome</keyword>
<sequence length="178" mass="20464">MVRTNCLRFRARQIINDLQDRLEEKEKALDNTNEDLKVSDALLLDIQSGIATLNEKLKDVKLKPPFHNYITGDPAKDLVNCARKLDELQTNLGFQGGEGTTPRVDQNKLHEYLESRLPPSNIRIKVDVDDGSDEDDFHFDHDQENEGLLSREDVKRLGQEMLNSKLKPKKKRSKKRAN</sequence>
<dbReference type="AlphaFoldDB" id="A0A210PTU3"/>
<dbReference type="Proteomes" id="UP000242188">
    <property type="component" value="Unassembled WGS sequence"/>
</dbReference>
<feature type="compositionally biased region" description="Basic and acidic residues" evidence="2">
    <location>
        <begin position="138"/>
        <end position="158"/>
    </location>
</feature>
<protein>
    <submittedName>
        <fullName evidence="3">Uncharacterized protein</fullName>
    </submittedName>
</protein>
<evidence type="ECO:0000313" key="3">
    <source>
        <dbReference type="EMBL" id="OWF39919.1"/>
    </source>
</evidence>
<comment type="caution">
    <text evidence="3">The sequence shown here is derived from an EMBL/GenBank/DDBJ whole genome shotgun (WGS) entry which is preliminary data.</text>
</comment>
<feature type="region of interest" description="Disordered" evidence="2">
    <location>
        <begin position="133"/>
        <end position="178"/>
    </location>
</feature>
<feature type="coiled-coil region" evidence="1">
    <location>
        <begin position="8"/>
        <end position="42"/>
    </location>
</feature>
<reference evidence="3 4" key="1">
    <citation type="journal article" date="2017" name="Nat. Ecol. Evol.">
        <title>Scallop genome provides insights into evolution of bilaterian karyotype and development.</title>
        <authorList>
            <person name="Wang S."/>
            <person name="Zhang J."/>
            <person name="Jiao W."/>
            <person name="Li J."/>
            <person name="Xun X."/>
            <person name="Sun Y."/>
            <person name="Guo X."/>
            <person name="Huan P."/>
            <person name="Dong B."/>
            <person name="Zhang L."/>
            <person name="Hu X."/>
            <person name="Sun X."/>
            <person name="Wang J."/>
            <person name="Zhao C."/>
            <person name="Wang Y."/>
            <person name="Wang D."/>
            <person name="Huang X."/>
            <person name="Wang R."/>
            <person name="Lv J."/>
            <person name="Li Y."/>
            <person name="Zhang Z."/>
            <person name="Liu B."/>
            <person name="Lu W."/>
            <person name="Hui Y."/>
            <person name="Liang J."/>
            <person name="Zhou Z."/>
            <person name="Hou R."/>
            <person name="Li X."/>
            <person name="Liu Y."/>
            <person name="Li H."/>
            <person name="Ning X."/>
            <person name="Lin Y."/>
            <person name="Zhao L."/>
            <person name="Xing Q."/>
            <person name="Dou J."/>
            <person name="Li Y."/>
            <person name="Mao J."/>
            <person name="Guo H."/>
            <person name="Dou H."/>
            <person name="Li T."/>
            <person name="Mu C."/>
            <person name="Jiang W."/>
            <person name="Fu Q."/>
            <person name="Fu X."/>
            <person name="Miao Y."/>
            <person name="Liu J."/>
            <person name="Yu Q."/>
            <person name="Li R."/>
            <person name="Liao H."/>
            <person name="Li X."/>
            <person name="Kong Y."/>
            <person name="Jiang Z."/>
            <person name="Chourrout D."/>
            <person name="Li R."/>
            <person name="Bao Z."/>
        </authorList>
    </citation>
    <scope>NUCLEOTIDE SEQUENCE [LARGE SCALE GENOMIC DNA]</scope>
    <source>
        <strain evidence="3 4">PY_sf001</strain>
    </source>
</reference>
<dbReference type="InterPro" id="IPR043247">
    <property type="entry name" value="CCDC183"/>
</dbReference>
<dbReference type="PANTHER" id="PTHR47115">
    <property type="entry name" value="COILED-COIL DOMAIN-CONTAINING PROTEIN 183"/>
    <property type="match status" value="1"/>
</dbReference>
<proteinExistence type="predicted"/>
<name>A0A210PTU3_MIZYE</name>
<evidence type="ECO:0000256" key="1">
    <source>
        <dbReference type="SAM" id="Coils"/>
    </source>
</evidence>
<accession>A0A210PTU3</accession>
<feature type="compositionally biased region" description="Basic residues" evidence="2">
    <location>
        <begin position="166"/>
        <end position="178"/>
    </location>
</feature>
<dbReference type="OrthoDB" id="10255247at2759"/>
<gene>
    <name evidence="3" type="ORF">KP79_PYT04256</name>
</gene>
<dbReference type="PANTHER" id="PTHR47115:SF1">
    <property type="entry name" value="COILED-COIL DOMAIN-CONTAINING PROTEIN 183"/>
    <property type="match status" value="1"/>
</dbReference>
<organism evidence="3 4">
    <name type="scientific">Mizuhopecten yessoensis</name>
    <name type="common">Japanese scallop</name>
    <name type="synonym">Patinopecten yessoensis</name>
    <dbReference type="NCBI Taxonomy" id="6573"/>
    <lineage>
        <taxon>Eukaryota</taxon>
        <taxon>Metazoa</taxon>
        <taxon>Spiralia</taxon>
        <taxon>Lophotrochozoa</taxon>
        <taxon>Mollusca</taxon>
        <taxon>Bivalvia</taxon>
        <taxon>Autobranchia</taxon>
        <taxon>Pteriomorphia</taxon>
        <taxon>Pectinida</taxon>
        <taxon>Pectinoidea</taxon>
        <taxon>Pectinidae</taxon>
        <taxon>Mizuhopecten</taxon>
    </lineage>
</organism>
<evidence type="ECO:0000313" key="4">
    <source>
        <dbReference type="Proteomes" id="UP000242188"/>
    </source>
</evidence>